<feature type="domain" description="YbaK/aminoacyl-tRNA synthetase-associated" evidence="1">
    <location>
        <begin position="32"/>
        <end position="140"/>
    </location>
</feature>
<dbReference type="InterPro" id="IPR007214">
    <property type="entry name" value="YbaK/aa-tRNA-synth-assoc-dom"/>
</dbReference>
<evidence type="ECO:0000313" key="4">
    <source>
        <dbReference type="Proteomes" id="UP000196125"/>
    </source>
</evidence>
<dbReference type="CDD" id="cd04332">
    <property type="entry name" value="YbaK_like"/>
    <property type="match status" value="1"/>
</dbReference>
<evidence type="ECO:0000313" key="5">
    <source>
        <dbReference type="Proteomes" id="UP001283366"/>
    </source>
</evidence>
<name>A0A1Y6IY09_9VIBR</name>
<reference evidence="3 4" key="1">
    <citation type="submission" date="2017-05" db="EMBL/GenBank/DDBJ databases">
        <authorList>
            <person name="Song R."/>
            <person name="Chenine A.L."/>
            <person name="Ruprecht R.M."/>
        </authorList>
    </citation>
    <scope>NUCLEOTIDE SEQUENCE [LARGE SCALE GENOMIC DNA]</scope>
    <source>
        <strain evidence="3 4">CECT 7927</strain>
    </source>
</reference>
<gene>
    <name evidence="2" type="ORF">SBX37_17395</name>
    <name evidence="3" type="ORF">VIM7927_02196</name>
</gene>
<evidence type="ECO:0000313" key="3">
    <source>
        <dbReference type="EMBL" id="SMS00923.1"/>
    </source>
</evidence>
<proteinExistence type="predicted"/>
<dbReference type="OrthoDB" id="9786549at2"/>
<organism evidence="3 4">
    <name type="scientific">Vibrio mangrovi</name>
    <dbReference type="NCBI Taxonomy" id="474394"/>
    <lineage>
        <taxon>Bacteria</taxon>
        <taxon>Pseudomonadati</taxon>
        <taxon>Pseudomonadota</taxon>
        <taxon>Gammaproteobacteria</taxon>
        <taxon>Vibrionales</taxon>
        <taxon>Vibrionaceae</taxon>
        <taxon>Vibrio</taxon>
    </lineage>
</organism>
<sequence length="159" mass="17854">MTIATRLEHYLTEHHIPYQTLNHSHSQSSLHSAVTANVPPMSLAKGIILEDHEGRHLMAVLPSNKKISLAALNEELQASYHLVKEQEVYQLFRDCENGAIPPVGSAYHMSVVCDTSLADLDDVYLEAGDHETLLKLDKTAFEQLMSNSKSCNFSRRIFH</sequence>
<dbReference type="InterPro" id="IPR036754">
    <property type="entry name" value="YbaK/aa-tRNA-synt-asso_dom_sf"/>
</dbReference>
<keyword evidence="3" id="KW-0030">Aminoacyl-tRNA synthetase</keyword>
<dbReference type="AlphaFoldDB" id="A0A1Y6IY09"/>
<dbReference type="Pfam" id="PF04073">
    <property type="entry name" value="tRNA_edit"/>
    <property type="match status" value="1"/>
</dbReference>
<protein>
    <submittedName>
        <fullName evidence="3">YbaK / prolyl-tRNA synthetases associated domain protein</fullName>
    </submittedName>
    <submittedName>
        <fullName evidence="2">YbaK/EbsC family protein</fullName>
    </submittedName>
</protein>
<evidence type="ECO:0000259" key="1">
    <source>
        <dbReference type="Pfam" id="PF04073"/>
    </source>
</evidence>
<dbReference type="Proteomes" id="UP001283366">
    <property type="component" value="Unassembled WGS sequence"/>
</dbReference>
<dbReference type="RefSeq" id="WP_087480968.1">
    <property type="nucleotide sequence ID" value="NZ_AP024884.1"/>
</dbReference>
<keyword evidence="3" id="KW-0436">Ligase</keyword>
<dbReference type="Gene3D" id="3.90.960.10">
    <property type="entry name" value="YbaK/aminoacyl-tRNA synthetase-associated domain"/>
    <property type="match status" value="1"/>
</dbReference>
<dbReference type="GO" id="GO:0002161">
    <property type="term" value="F:aminoacyl-tRNA deacylase activity"/>
    <property type="evidence" value="ECO:0007669"/>
    <property type="project" value="InterPro"/>
</dbReference>
<evidence type="ECO:0000313" key="2">
    <source>
        <dbReference type="EMBL" id="MDW6004633.1"/>
    </source>
</evidence>
<dbReference type="EMBL" id="JAWRCO010000002">
    <property type="protein sequence ID" value="MDW6004633.1"/>
    <property type="molecule type" value="Genomic_DNA"/>
</dbReference>
<accession>A0A1Y6IY09</accession>
<dbReference type="Proteomes" id="UP000196125">
    <property type="component" value="Unassembled WGS sequence"/>
</dbReference>
<dbReference type="GO" id="GO:0004812">
    <property type="term" value="F:aminoacyl-tRNA ligase activity"/>
    <property type="evidence" value="ECO:0007669"/>
    <property type="project" value="UniProtKB-KW"/>
</dbReference>
<reference evidence="2 5" key="2">
    <citation type="submission" date="2023-11" db="EMBL/GenBank/DDBJ databases">
        <title>Plant-associative lifestyle of Vibrio porteresiae and its evolutionary dynamics.</title>
        <authorList>
            <person name="Rameshkumar N."/>
            <person name="Kirti K."/>
        </authorList>
    </citation>
    <scope>NUCLEOTIDE SEQUENCE [LARGE SCALE GENOMIC DNA]</scope>
    <source>
        <strain evidence="2 5">MSSRF38</strain>
    </source>
</reference>
<dbReference type="EMBL" id="FXXI01000003">
    <property type="protein sequence ID" value="SMS00923.1"/>
    <property type="molecule type" value="Genomic_DNA"/>
</dbReference>
<dbReference type="SUPFAM" id="SSF55826">
    <property type="entry name" value="YbaK/ProRS associated domain"/>
    <property type="match status" value="1"/>
</dbReference>
<keyword evidence="5" id="KW-1185">Reference proteome</keyword>